<dbReference type="PANTHER" id="PTHR28055:SF1">
    <property type="entry name" value="ALTERED INHERITANCE OF MITOCHONDRIA PROTEIN 41, MITOCHONDRIAL"/>
    <property type="match status" value="1"/>
</dbReference>
<comment type="caution">
    <text evidence="1">The sequence shown here is derived from an EMBL/GenBank/DDBJ whole genome shotgun (WGS) entry which is preliminary data.</text>
</comment>
<dbReference type="Gene3D" id="1.10.10.410">
    <property type="match status" value="1"/>
</dbReference>
<dbReference type="Proteomes" id="UP000034489">
    <property type="component" value="Unassembled WGS sequence"/>
</dbReference>
<dbReference type="InterPro" id="IPR003789">
    <property type="entry name" value="Asn/Gln_tRNA_amidoTrase-B-like"/>
</dbReference>
<dbReference type="SUPFAM" id="SSF89095">
    <property type="entry name" value="GatB/YqeY motif"/>
    <property type="match status" value="1"/>
</dbReference>
<dbReference type="GO" id="GO:0016884">
    <property type="term" value="F:carbon-nitrogen ligase activity, with glutamine as amido-N-donor"/>
    <property type="evidence" value="ECO:0007669"/>
    <property type="project" value="InterPro"/>
</dbReference>
<dbReference type="Gene3D" id="1.10.1510.10">
    <property type="entry name" value="Uncharacterised protein YqeY/AIM41 PF09424, N-terminal domain"/>
    <property type="match status" value="1"/>
</dbReference>
<sequence>MLQQKISDSLKEFLKAGKSFEAGVLRMLLSVVHNKEIEKRGKGLEPALSEEEITEVLAKEAKKRKEAVEIYSKAGRDNLAEKEAEELKIVKFYLPPELNREEIEKAVERAVKKTGASGPKDIGKAMGEAMKELKGRAEAGTVSEIVRKKLE</sequence>
<dbReference type="AlphaFoldDB" id="A0A0G0RSP4"/>
<dbReference type="InterPro" id="IPR019004">
    <property type="entry name" value="YqeY/Aim41"/>
</dbReference>
<organism evidence="1 2">
    <name type="scientific">Candidatus Curtissbacteria bacterium GW2011_GWA1_40_24</name>
    <dbReference type="NCBI Taxonomy" id="1618406"/>
    <lineage>
        <taxon>Bacteria</taxon>
        <taxon>Candidatus Curtissiibacteriota</taxon>
    </lineage>
</organism>
<reference evidence="1 2" key="1">
    <citation type="journal article" date="2015" name="Nature">
        <title>rRNA introns, odd ribosomes, and small enigmatic genomes across a large radiation of phyla.</title>
        <authorList>
            <person name="Brown C.T."/>
            <person name="Hug L.A."/>
            <person name="Thomas B.C."/>
            <person name="Sharon I."/>
            <person name="Castelle C.J."/>
            <person name="Singh A."/>
            <person name="Wilkins M.J."/>
            <person name="Williams K.H."/>
            <person name="Banfield J.F."/>
        </authorList>
    </citation>
    <scope>NUCLEOTIDE SEQUENCE [LARGE SCALE GENOMIC DNA]</scope>
</reference>
<gene>
    <name evidence="1" type="ORF">UT92_C0001G0027</name>
</gene>
<dbReference type="InterPro" id="IPR023168">
    <property type="entry name" value="GatB_Yqey_C_2"/>
</dbReference>
<dbReference type="InterPro" id="IPR042184">
    <property type="entry name" value="YqeY/Aim41_N"/>
</dbReference>
<proteinExistence type="predicted"/>
<dbReference type="PANTHER" id="PTHR28055">
    <property type="entry name" value="ALTERED INHERITANCE OF MITOCHONDRIA PROTEIN 41, MITOCHONDRIAL"/>
    <property type="match status" value="1"/>
</dbReference>
<dbReference type="EMBL" id="LBYQ01000001">
    <property type="protein sequence ID" value="KKR55684.1"/>
    <property type="molecule type" value="Genomic_DNA"/>
</dbReference>
<accession>A0A0G0RSP4</accession>
<evidence type="ECO:0000313" key="2">
    <source>
        <dbReference type="Proteomes" id="UP000034489"/>
    </source>
</evidence>
<dbReference type="Pfam" id="PF09424">
    <property type="entry name" value="YqeY"/>
    <property type="match status" value="1"/>
</dbReference>
<name>A0A0G0RSP4_9BACT</name>
<protein>
    <submittedName>
        <fullName evidence="1">GatB/Yqey</fullName>
    </submittedName>
</protein>
<evidence type="ECO:0000313" key="1">
    <source>
        <dbReference type="EMBL" id="KKR55684.1"/>
    </source>
</evidence>